<evidence type="ECO:0000313" key="14">
    <source>
        <dbReference type="Proteomes" id="UP000293995"/>
    </source>
</evidence>
<accession>A0A4P6ELX9</accession>
<reference evidence="13 14" key="1">
    <citation type="submission" date="2019-01" db="EMBL/GenBank/DDBJ databases">
        <title>Genome sequencing of strain DFW100M-13.</title>
        <authorList>
            <person name="Heo J."/>
            <person name="Kim S.-J."/>
            <person name="Kim J.-S."/>
            <person name="Hong S.-B."/>
            <person name="Kwon S.-W."/>
        </authorList>
    </citation>
    <scope>NUCLEOTIDE SEQUENCE [LARGE SCALE GENOMIC DNA]</scope>
    <source>
        <strain evidence="13 14">DFW100M-13</strain>
    </source>
</reference>
<dbReference type="GO" id="GO:0004385">
    <property type="term" value="F:GMP kinase activity"/>
    <property type="evidence" value="ECO:0007669"/>
    <property type="project" value="UniProtKB-UniRule"/>
</dbReference>
<dbReference type="RefSeq" id="WP_129392282.1">
    <property type="nucleotide sequence ID" value="NZ_CP035494.1"/>
</dbReference>
<protein>
    <recommendedName>
        <fullName evidence="4 11">Guanylate kinase</fullName>
        <ecNumber evidence="3 11">2.7.4.8</ecNumber>
    </recommendedName>
    <alternativeName>
        <fullName evidence="9 11">GMP kinase</fullName>
    </alternativeName>
</protein>
<evidence type="ECO:0000256" key="4">
    <source>
        <dbReference type="ARBA" id="ARBA00016296"/>
    </source>
</evidence>
<evidence type="ECO:0000256" key="1">
    <source>
        <dbReference type="ARBA" id="ARBA00003531"/>
    </source>
</evidence>
<evidence type="ECO:0000256" key="3">
    <source>
        <dbReference type="ARBA" id="ARBA00012961"/>
    </source>
</evidence>
<evidence type="ECO:0000313" key="13">
    <source>
        <dbReference type="EMBL" id="QAY61237.1"/>
    </source>
</evidence>
<dbReference type="HAMAP" id="MF_00328">
    <property type="entry name" value="Guanylate_kinase"/>
    <property type="match status" value="1"/>
</dbReference>
<dbReference type="InterPro" id="IPR008144">
    <property type="entry name" value="Guanylate_kin-like_dom"/>
</dbReference>
<dbReference type="PROSITE" id="PS50052">
    <property type="entry name" value="GUANYLATE_KINASE_2"/>
    <property type="match status" value="1"/>
</dbReference>
<dbReference type="KEGG" id="mprt:ET475_15450"/>
<dbReference type="PROSITE" id="PS00856">
    <property type="entry name" value="GUANYLATE_KINASE_1"/>
    <property type="match status" value="1"/>
</dbReference>
<comment type="subcellular location">
    <subcellularLocation>
        <location evidence="11">Cytoplasm</location>
    </subcellularLocation>
</comment>
<evidence type="ECO:0000256" key="11">
    <source>
        <dbReference type="HAMAP-Rule" id="MF_00328"/>
    </source>
</evidence>
<keyword evidence="11" id="KW-0963">Cytoplasm</keyword>
<keyword evidence="6 11" id="KW-0547">Nucleotide-binding</keyword>
<evidence type="ECO:0000256" key="8">
    <source>
        <dbReference type="ARBA" id="ARBA00022840"/>
    </source>
</evidence>
<dbReference type="Gene3D" id="3.30.63.10">
    <property type="entry name" value="Guanylate Kinase phosphate binding domain"/>
    <property type="match status" value="1"/>
</dbReference>
<keyword evidence="5 11" id="KW-0808">Transferase</keyword>
<feature type="binding site" evidence="11">
    <location>
        <begin position="126"/>
        <end position="133"/>
    </location>
    <ligand>
        <name>ATP</name>
        <dbReference type="ChEBI" id="CHEBI:30616"/>
    </ligand>
</feature>
<dbReference type="GO" id="GO:0005524">
    <property type="term" value="F:ATP binding"/>
    <property type="evidence" value="ECO:0007669"/>
    <property type="project" value="UniProtKB-UniRule"/>
</dbReference>
<dbReference type="InterPro" id="IPR055201">
    <property type="entry name" value="IHF-like_H2TH"/>
</dbReference>
<dbReference type="InterPro" id="IPR027417">
    <property type="entry name" value="P-loop_NTPase"/>
</dbReference>
<dbReference type="Pfam" id="PF22525">
    <property type="entry name" value="H2TH_5"/>
    <property type="match status" value="1"/>
</dbReference>
<evidence type="ECO:0000256" key="9">
    <source>
        <dbReference type="ARBA" id="ARBA00030128"/>
    </source>
</evidence>
<keyword evidence="14" id="KW-1185">Reference proteome</keyword>
<dbReference type="Gene3D" id="3.40.50.300">
    <property type="entry name" value="P-loop containing nucleotide triphosphate hydrolases"/>
    <property type="match status" value="1"/>
</dbReference>
<dbReference type="SMART" id="SM00072">
    <property type="entry name" value="GuKc"/>
    <property type="match status" value="1"/>
</dbReference>
<dbReference type="PANTHER" id="PTHR23117">
    <property type="entry name" value="GUANYLATE KINASE-RELATED"/>
    <property type="match status" value="1"/>
</dbReference>
<evidence type="ECO:0000256" key="10">
    <source>
        <dbReference type="ARBA" id="ARBA00048594"/>
    </source>
</evidence>
<name>A0A4P6ELX9_9MICO</name>
<dbReference type="NCBIfam" id="NF041260">
    <property type="entry name" value="actino_IHF"/>
    <property type="match status" value="1"/>
</dbReference>
<evidence type="ECO:0000256" key="6">
    <source>
        <dbReference type="ARBA" id="ARBA00022741"/>
    </source>
</evidence>
<dbReference type="InterPro" id="IPR047806">
    <property type="entry name" value="IHF_actinobact"/>
</dbReference>
<comment type="similarity">
    <text evidence="2 11">Belongs to the guanylate kinase family.</text>
</comment>
<feature type="domain" description="Guanylate kinase-like" evidence="12">
    <location>
        <begin position="119"/>
        <end position="298"/>
    </location>
</feature>
<gene>
    <name evidence="11" type="primary">gmk</name>
    <name evidence="13" type="ORF">ET475_15450</name>
</gene>
<dbReference type="AlphaFoldDB" id="A0A4P6ELX9"/>
<dbReference type="InterPro" id="IPR008145">
    <property type="entry name" value="GK/Ca_channel_bsu"/>
</dbReference>
<comment type="catalytic activity">
    <reaction evidence="10 11">
        <text>GMP + ATP = GDP + ADP</text>
        <dbReference type="Rhea" id="RHEA:20780"/>
        <dbReference type="ChEBI" id="CHEBI:30616"/>
        <dbReference type="ChEBI" id="CHEBI:58115"/>
        <dbReference type="ChEBI" id="CHEBI:58189"/>
        <dbReference type="ChEBI" id="CHEBI:456216"/>
        <dbReference type="EC" id="2.7.4.8"/>
    </reaction>
</comment>
<dbReference type="Pfam" id="PF00625">
    <property type="entry name" value="Guanylate_kin"/>
    <property type="match status" value="1"/>
</dbReference>
<organism evidence="13 14">
    <name type="scientific">Microbacterium protaetiae</name>
    <dbReference type="NCBI Taxonomy" id="2509458"/>
    <lineage>
        <taxon>Bacteria</taxon>
        <taxon>Bacillati</taxon>
        <taxon>Actinomycetota</taxon>
        <taxon>Actinomycetes</taxon>
        <taxon>Micrococcales</taxon>
        <taxon>Microbacteriaceae</taxon>
        <taxon>Microbacterium</taxon>
    </lineage>
</organism>
<dbReference type="CDD" id="cd00071">
    <property type="entry name" value="GMPK"/>
    <property type="match status" value="1"/>
</dbReference>
<sequence length="298" mass="32367">MADAKHPPEVDRIAASQKAIAARRARASLKRDLTTRVVTPQDAMRRAVADAASAAGTLRITDFLTALPAIGEGKRDRILARLEISPVKRLGGLGVRQRRALGSWLDGRFPEPAPRAARSRLLVLAGPTAVGKGTVAACVKQNHPDILLSVSATTRPPRPGEVDGEHYYFVDDAAFDRMIAGGELLEHATVHNKYRYGTPRMPIERALAAGRSVLLEIDLQGARQVRAADPSATLVFLLPPSWDELVQRLIGRGTEDAEERSRRLRTAKVELAAQGEFDYRVVNDDVTRAAAEVAALAR</sequence>
<evidence type="ECO:0000256" key="7">
    <source>
        <dbReference type="ARBA" id="ARBA00022777"/>
    </source>
</evidence>
<evidence type="ECO:0000256" key="2">
    <source>
        <dbReference type="ARBA" id="ARBA00005790"/>
    </source>
</evidence>
<dbReference type="NCBIfam" id="TIGR03263">
    <property type="entry name" value="guanyl_kin"/>
    <property type="match status" value="1"/>
</dbReference>
<dbReference type="OrthoDB" id="9808150at2"/>
<dbReference type="InterPro" id="IPR020590">
    <property type="entry name" value="Guanylate_kinase_CS"/>
</dbReference>
<dbReference type="EMBL" id="CP035494">
    <property type="protein sequence ID" value="QAY61237.1"/>
    <property type="molecule type" value="Genomic_DNA"/>
</dbReference>
<keyword evidence="7 11" id="KW-0418">Kinase</keyword>
<dbReference type="PANTHER" id="PTHR23117:SF13">
    <property type="entry name" value="GUANYLATE KINASE"/>
    <property type="match status" value="1"/>
</dbReference>
<dbReference type="FunFam" id="3.30.63.10:FF:000002">
    <property type="entry name" value="Guanylate kinase 1"/>
    <property type="match status" value="1"/>
</dbReference>
<dbReference type="Gene3D" id="1.10.8.50">
    <property type="match status" value="1"/>
</dbReference>
<keyword evidence="8 11" id="KW-0067">ATP-binding</keyword>
<dbReference type="Proteomes" id="UP000293995">
    <property type="component" value="Chromosome"/>
</dbReference>
<comment type="function">
    <text evidence="1 11">Essential for recycling GMP and indirectly, cGMP.</text>
</comment>
<dbReference type="GO" id="GO:0005829">
    <property type="term" value="C:cytosol"/>
    <property type="evidence" value="ECO:0007669"/>
    <property type="project" value="TreeGrafter"/>
</dbReference>
<dbReference type="SUPFAM" id="SSF52540">
    <property type="entry name" value="P-loop containing nucleoside triphosphate hydrolases"/>
    <property type="match status" value="1"/>
</dbReference>
<dbReference type="EC" id="2.7.4.8" evidence="3 11"/>
<evidence type="ECO:0000256" key="5">
    <source>
        <dbReference type="ARBA" id="ARBA00022679"/>
    </source>
</evidence>
<proteinExistence type="inferred from homology"/>
<evidence type="ECO:0000259" key="12">
    <source>
        <dbReference type="PROSITE" id="PS50052"/>
    </source>
</evidence>
<dbReference type="InterPro" id="IPR017665">
    <property type="entry name" value="Guanylate_kinase"/>
</dbReference>